<comment type="caution">
    <text evidence="4">The sequence shown here is derived from an EMBL/GenBank/DDBJ whole genome shotgun (WGS) entry which is preliminary data.</text>
</comment>
<dbReference type="PANTHER" id="PTHR30055">
    <property type="entry name" value="HTH-TYPE TRANSCRIPTIONAL REGULATOR RUTR"/>
    <property type="match status" value="1"/>
</dbReference>
<dbReference type="InterPro" id="IPR001647">
    <property type="entry name" value="HTH_TetR"/>
</dbReference>
<dbReference type="OrthoDB" id="6430772at2"/>
<dbReference type="InterPro" id="IPR009057">
    <property type="entry name" value="Homeodomain-like_sf"/>
</dbReference>
<feature type="domain" description="HTH tetR-type" evidence="3">
    <location>
        <begin position="51"/>
        <end position="111"/>
    </location>
</feature>
<dbReference type="SUPFAM" id="SSF46689">
    <property type="entry name" value="Homeodomain-like"/>
    <property type="match status" value="1"/>
</dbReference>
<accession>A0A3N0E4A7</accession>
<gene>
    <name evidence="4" type="ORF">ED312_16865</name>
</gene>
<evidence type="ECO:0000313" key="5">
    <source>
        <dbReference type="Proteomes" id="UP000267469"/>
    </source>
</evidence>
<dbReference type="Gene3D" id="1.10.357.10">
    <property type="entry name" value="Tetracycline Repressor, domain 2"/>
    <property type="match status" value="1"/>
</dbReference>
<evidence type="ECO:0000256" key="2">
    <source>
        <dbReference type="PROSITE-ProRule" id="PRU00335"/>
    </source>
</evidence>
<dbReference type="PRINTS" id="PR00455">
    <property type="entry name" value="HTHTETR"/>
</dbReference>
<dbReference type="InterPro" id="IPR050109">
    <property type="entry name" value="HTH-type_TetR-like_transc_reg"/>
</dbReference>
<dbReference type="InterPro" id="IPR054422">
    <property type="entry name" value="TetR-like_HI_0893_C"/>
</dbReference>
<organism evidence="4 5">
    <name type="scientific">Sinomicrobium pectinilyticum</name>
    <dbReference type="NCBI Taxonomy" id="1084421"/>
    <lineage>
        <taxon>Bacteria</taxon>
        <taxon>Pseudomonadati</taxon>
        <taxon>Bacteroidota</taxon>
        <taxon>Flavobacteriia</taxon>
        <taxon>Flavobacteriales</taxon>
        <taxon>Flavobacteriaceae</taxon>
        <taxon>Sinomicrobium</taxon>
    </lineage>
</organism>
<dbReference type="Pfam" id="PF22604">
    <property type="entry name" value="TetR_HI_0893_C"/>
    <property type="match status" value="1"/>
</dbReference>
<dbReference type="PROSITE" id="PS50977">
    <property type="entry name" value="HTH_TETR_2"/>
    <property type="match status" value="1"/>
</dbReference>
<name>A0A3N0E4A7_SINP1</name>
<keyword evidence="1 2" id="KW-0238">DNA-binding</keyword>
<reference evidence="4 5" key="1">
    <citation type="submission" date="2018-10" db="EMBL/GenBank/DDBJ databases">
        <title>Sinomicrobium pectinilyticum sp. nov., a pectinase-producing bacterium isolated from alkaline and saline soil, and emended description of the genus Sinomicrobium.</title>
        <authorList>
            <person name="Cheng B."/>
            <person name="Li C."/>
            <person name="Lai Q."/>
            <person name="Du M."/>
            <person name="Shao Z."/>
            <person name="Xu P."/>
            <person name="Yang C."/>
        </authorList>
    </citation>
    <scope>NUCLEOTIDE SEQUENCE [LARGE SCALE GENOMIC DNA]</scope>
    <source>
        <strain evidence="4 5">5DNS001</strain>
    </source>
</reference>
<dbReference type="GO" id="GO:0003700">
    <property type="term" value="F:DNA-binding transcription factor activity"/>
    <property type="evidence" value="ECO:0007669"/>
    <property type="project" value="TreeGrafter"/>
</dbReference>
<proteinExistence type="predicted"/>
<keyword evidence="5" id="KW-1185">Reference proteome</keyword>
<dbReference type="Proteomes" id="UP000267469">
    <property type="component" value="Unassembled WGS sequence"/>
</dbReference>
<dbReference type="AlphaFoldDB" id="A0A3N0E4A7"/>
<protein>
    <submittedName>
        <fullName evidence="4">TetR/AcrR family transcriptional regulator</fullName>
    </submittedName>
</protein>
<dbReference type="Pfam" id="PF00440">
    <property type="entry name" value="TetR_N"/>
    <property type="match status" value="1"/>
</dbReference>
<dbReference type="GO" id="GO:0000976">
    <property type="term" value="F:transcription cis-regulatory region binding"/>
    <property type="evidence" value="ECO:0007669"/>
    <property type="project" value="TreeGrafter"/>
</dbReference>
<sequence>MIGLRKTTEIKIFINSGSSSFSFRRSRGHHVYQKNGYFCGPRQSTPNPSTMEKREKILDAALGLIIRQGLQHTPMSLIAEKAEVGMGSIYKRFKNKEDIVNGIYVKIKAEEAAMIFVNYDKNNGIRETFMDIYGRMIDYFLQNPLKFNFISQYAFSPVIEKKTQKKAMSGFHPFDEMYARGLEQGFFKDLQAPHLTYFVFGSVCYWLKCASELQITVDNKLKEQFLQMAWDSVKR</sequence>
<dbReference type="EMBL" id="RJTM01000110">
    <property type="protein sequence ID" value="RNL82609.1"/>
    <property type="molecule type" value="Genomic_DNA"/>
</dbReference>
<evidence type="ECO:0000256" key="1">
    <source>
        <dbReference type="ARBA" id="ARBA00023125"/>
    </source>
</evidence>
<dbReference type="PANTHER" id="PTHR30055:SF207">
    <property type="entry name" value="HTH-TYPE TRANSCRIPTIONAL REPRESSOR FATR"/>
    <property type="match status" value="1"/>
</dbReference>
<feature type="DNA-binding region" description="H-T-H motif" evidence="2">
    <location>
        <begin position="74"/>
        <end position="93"/>
    </location>
</feature>
<evidence type="ECO:0000313" key="4">
    <source>
        <dbReference type="EMBL" id="RNL82609.1"/>
    </source>
</evidence>
<evidence type="ECO:0000259" key="3">
    <source>
        <dbReference type="PROSITE" id="PS50977"/>
    </source>
</evidence>